<evidence type="ECO:0000313" key="3">
    <source>
        <dbReference type="Proteomes" id="UP001157006"/>
    </source>
</evidence>
<gene>
    <name evidence="2" type="ORF">VFH_I324320</name>
</gene>
<protein>
    <submittedName>
        <fullName evidence="2">Uncharacterized protein</fullName>
    </submittedName>
</protein>
<dbReference type="Proteomes" id="UP001157006">
    <property type="component" value="Chromosome 1L"/>
</dbReference>
<evidence type="ECO:0000313" key="2">
    <source>
        <dbReference type="EMBL" id="CAI8587943.1"/>
    </source>
</evidence>
<dbReference type="EMBL" id="OX451736">
    <property type="protein sequence ID" value="CAI8587943.1"/>
    <property type="molecule type" value="Genomic_DNA"/>
</dbReference>
<organism evidence="2 3">
    <name type="scientific">Vicia faba</name>
    <name type="common">Broad bean</name>
    <name type="synonym">Faba vulgaris</name>
    <dbReference type="NCBI Taxonomy" id="3906"/>
    <lineage>
        <taxon>Eukaryota</taxon>
        <taxon>Viridiplantae</taxon>
        <taxon>Streptophyta</taxon>
        <taxon>Embryophyta</taxon>
        <taxon>Tracheophyta</taxon>
        <taxon>Spermatophyta</taxon>
        <taxon>Magnoliopsida</taxon>
        <taxon>eudicotyledons</taxon>
        <taxon>Gunneridae</taxon>
        <taxon>Pentapetalae</taxon>
        <taxon>rosids</taxon>
        <taxon>fabids</taxon>
        <taxon>Fabales</taxon>
        <taxon>Fabaceae</taxon>
        <taxon>Papilionoideae</taxon>
        <taxon>50 kb inversion clade</taxon>
        <taxon>NPAAA clade</taxon>
        <taxon>Hologalegina</taxon>
        <taxon>IRL clade</taxon>
        <taxon>Fabeae</taxon>
        <taxon>Vicia</taxon>
    </lineage>
</organism>
<keyword evidence="3" id="KW-1185">Reference proteome</keyword>
<dbReference type="AlphaFoldDB" id="A0AAV0YT66"/>
<sequence length="92" mass="10268">MEGLSGESLSDEVISRGSPETLFSAKSDEGENLVERPMPSHVLTMVEIEAACQRGECASRFVRTYREVTVHDSSDNEISRHMEFQGQYDVVS</sequence>
<name>A0AAV0YT66_VICFA</name>
<proteinExistence type="predicted"/>
<feature type="region of interest" description="Disordered" evidence="1">
    <location>
        <begin position="1"/>
        <end position="33"/>
    </location>
</feature>
<reference evidence="2 3" key="1">
    <citation type="submission" date="2023-01" db="EMBL/GenBank/DDBJ databases">
        <authorList>
            <person name="Kreplak J."/>
        </authorList>
    </citation>
    <scope>NUCLEOTIDE SEQUENCE [LARGE SCALE GENOMIC DNA]</scope>
</reference>
<accession>A0AAV0YT66</accession>
<evidence type="ECO:0000256" key="1">
    <source>
        <dbReference type="SAM" id="MobiDB-lite"/>
    </source>
</evidence>